<dbReference type="eggNOG" id="COG1720">
    <property type="taxonomic scope" value="Bacteria"/>
</dbReference>
<sequence>MEEAISFKPIGKIHSDFKKLEDMPIQPSGNKANKGRLEIDARYVEGLRDLDGFSHIMVIYYFHKSDKVKLTVKPFLDDNTHGVYATRAPVRPNHIGLSIVEIDRIEDNNIYVKNIDVLDGTPILDIKPFIPNFDIPKSDIRVGWLEEKSEEVVTKTSDDRFK</sequence>
<dbReference type="Pfam" id="PF01980">
    <property type="entry name" value="TrmO_N"/>
    <property type="match status" value="1"/>
</dbReference>
<dbReference type="PANTHER" id="PTHR12818:SF0">
    <property type="entry name" value="TRNA (ADENINE(37)-N6)-METHYLTRANSFERASE"/>
    <property type="match status" value="1"/>
</dbReference>
<evidence type="ECO:0000259" key="3">
    <source>
        <dbReference type="PROSITE" id="PS51668"/>
    </source>
</evidence>
<organism evidence="4 5">
    <name type="scientific">Caldisalinibacter kiritimatiensis</name>
    <dbReference type="NCBI Taxonomy" id="1304284"/>
    <lineage>
        <taxon>Bacteria</taxon>
        <taxon>Bacillati</taxon>
        <taxon>Bacillota</taxon>
        <taxon>Tissierellia</taxon>
        <taxon>Tissierellales</taxon>
        <taxon>Thermohalobacteraceae</taxon>
        <taxon>Caldisalinibacter</taxon>
    </lineage>
</organism>
<dbReference type="InterPro" id="IPR036413">
    <property type="entry name" value="YaeB-like_sf"/>
</dbReference>
<keyword evidence="1" id="KW-0949">S-adenosyl-L-methionine</keyword>
<accession>R1CT63</accession>
<dbReference type="NCBIfam" id="TIGR00104">
    <property type="entry name" value="tRNA_TsaA"/>
    <property type="match status" value="1"/>
</dbReference>
<dbReference type="CDD" id="cd09281">
    <property type="entry name" value="UPF0066"/>
    <property type="match status" value="1"/>
</dbReference>
<proteinExistence type="inferred from homology"/>
<evidence type="ECO:0000313" key="4">
    <source>
        <dbReference type="EMBL" id="EOD01836.1"/>
    </source>
</evidence>
<dbReference type="InterPro" id="IPR036414">
    <property type="entry name" value="YaeB_N_sf"/>
</dbReference>
<dbReference type="STRING" id="1304284.L21TH_0083"/>
<dbReference type="InterPro" id="IPR040372">
    <property type="entry name" value="YaeB-like"/>
</dbReference>
<name>R1CT63_9FIRM</name>
<feature type="domain" description="TsaA-like" evidence="3">
    <location>
        <begin position="7"/>
        <end position="138"/>
    </location>
</feature>
<dbReference type="SUPFAM" id="SSF118196">
    <property type="entry name" value="YaeB-like"/>
    <property type="match status" value="1"/>
</dbReference>
<dbReference type="OrthoDB" id="9804309at2"/>
<gene>
    <name evidence="4" type="ORF">L21TH_0083</name>
</gene>
<dbReference type="Gene3D" id="2.40.30.70">
    <property type="entry name" value="YaeB-like"/>
    <property type="match status" value="1"/>
</dbReference>
<dbReference type="PATRIC" id="fig|1304284.3.peg.81"/>
<evidence type="ECO:0000256" key="2">
    <source>
        <dbReference type="ARBA" id="ARBA00033753"/>
    </source>
</evidence>
<protein>
    <recommendedName>
        <fullName evidence="3">TsaA-like domain-containing protein</fullName>
    </recommendedName>
</protein>
<dbReference type="InterPro" id="IPR023370">
    <property type="entry name" value="TrmO-like_N"/>
</dbReference>
<dbReference type="RefSeq" id="WP_006305834.1">
    <property type="nucleotide sequence ID" value="NZ_ARZA01000014.1"/>
</dbReference>
<reference evidence="4 5" key="1">
    <citation type="journal article" date="2015" name="Geomicrobiol. J.">
        <title>Caldisalinibacter kiritimatiensis gen. nov., sp. nov., a moderately thermohalophilic thiosulfate-reducing bacterium from a hypersaline microbial mat.</title>
        <authorList>
            <person name="Ben Hania W."/>
            <person name="Joseph M."/>
            <person name="Fiebig A."/>
            <person name="Bunk B."/>
            <person name="Klenk H.-P."/>
            <person name="Fardeau M.-L."/>
            <person name="Spring S."/>
        </authorList>
    </citation>
    <scope>NUCLEOTIDE SEQUENCE [LARGE SCALE GENOMIC DNA]</scope>
    <source>
        <strain evidence="4 5">L21-TH-D2</strain>
    </source>
</reference>
<comment type="similarity">
    <text evidence="2">Belongs to the tRNA methyltransferase O family.</text>
</comment>
<dbReference type="Proteomes" id="UP000013378">
    <property type="component" value="Unassembled WGS sequence"/>
</dbReference>
<dbReference type="EMBL" id="ARZA01000014">
    <property type="protein sequence ID" value="EOD01836.1"/>
    <property type="molecule type" value="Genomic_DNA"/>
</dbReference>
<dbReference type="PANTHER" id="PTHR12818">
    <property type="entry name" value="TRNA (ADENINE(37)-N6)-METHYLTRANSFERASE"/>
    <property type="match status" value="1"/>
</dbReference>
<evidence type="ECO:0000313" key="5">
    <source>
        <dbReference type="Proteomes" id="UP000013378"/>
    </source>
</evidence>
<comment type="caution">
    <text evidence="4">The sequence shown here is derived from an EMBL/GenBank/DDBJ whole genome shotgun (WGS) entry which is preliminary data.</text>
</comment>
<evidence type="ECO:0000256" key="1">
    <source>
        <dbReference type="ARBA" id="ARBA00022691"/>
    </source>
</evidence>
<dbReference type="AlphaFoldDB" id="R1CT63"/>
<dbReference type="PROSITE" id="PS51668">
    <property type="entry name" value="TSAA_2"/>
    <property type="match status" value="1"/>
</dbReference>
<keyword evidence="5" id="KW-1185">Reference proteome</keyword>